<organism evidence="2 3">
    <name type="scientific">Trichonephila clavipes</name>
    <name type="common">Golden silk orbweaver</name>
    <name type="synonym">Nephila clavipes</name>
    <dbReference type="NCBI Taxonomy" id="2585209"/>
    <lineage>
        <taxon>Eukaryota</taxon>
        <taxon>Metazoa</taxon>
        <taxon>Ecdysozoa</taxon>
        <taxon>Arthropoda</taxon>
        <taxon>Chelicerata</taxon>
        <taxon>Arachnida</taxon>
        <taxon>Araneae</taxon>
        <taxon>Araneomorphae</taxon>
        <taxon>Entelegynae</taxon>
        <taxon>Araneoidea</taxon>
        <taxon>Nephilidae</taxon>
        <taxon>Trichonephila</taxon>
    </lineage>
</organism>
<feature type="region of interest" description="Disordered" evidence="1">
    <location>
        <begin position="125"/>
        <end position="146"/>
    </location>
</feature>
<dbReference type="AlphaFoldDB" id="A0A8X6SVV2"/>
<accession>A0A8X6SVV2</accession>
<evidence type="ECO:0000256" key="1">
    <source>
        <dbReference type="SAM" id="MobiDB-lite"/>
    </source>
</evidence>
<dbReference type="Proteomes" id="UP000887159">
    <property type="component" value="Unassembled WGS sequence"/>
</dbReference>
<evidence type="ECO:0000313" key="2">
    <source>
        <dbReference type="EMBL" id="GFY19171.1"/>
    </source>
</evidence>
<gene>
    <name evidence="2" type="primary">NCL1_22128</name>
    <name evidence="2" type="ORF">TNCV_4225351</name>
</gene>
<dbReference type="EMBL" id="BMAU01021351">
    <property type="protein sequence ID" value="GFY19171.1"/>
    <property type="molecule type" value="Genomic_DNA"/>
</dbReference>
<evidence type="ECO:0000313" key="3">
    <source>
        <dbReference type="Proteomes" id="UP000887159"/>
    </source>
</evidence>
<comment type="caution">
    <text evidence="2">The sequence shown here is derived from an EMBL/GenBank/DDBJ whole genome shotgun (WGS) entry which is preliminary data.</text>
</comment>
<keyword evidence="3" id="KW-1185">Reference proteome</keyword>
<name>A0A8X6SVV2_TRICX</name>
<sequence>MGAEFLFMDDNARPHRANIADECLKSEDITPTRGLLATDHVILNHGQVTWTTPELESPLLSTTPHQRDDVSALDRFNVHHCPTRRVFSGTGLKLVTRQATIRCLYHSATAGTHDSKNQETWKAIGNPGHCESNPAAPGESRDDCSLSDNHRAWRFGSVSPLT</sequence>
<protein>
    <submittedName>
        <fullName evidence="2">Uncharacterized protein</fullName>
    </submittedName>
</protein>
<reference evidence="2" key="1">
    <citation type="submission" date="2020-08" db="EMBL/GenBank/DDBJ databases">
        <title>Multicomponent nature underlies the extraordinary mechanical properties of spider dragline silk.</title>
        <authorList>
            <person name="Kono N."/>
            <person name="Nakamura H."/>
            <person name="Mori M."/>
            <person name="Yoshida Y."/>
            <person name="Ohtoshi R."/>
            <person name="Malay A.D."/>
            <person name="Moran D.A.P."/>
            <person name="Tomita M."/>
            <person name="Numata K."/>
            <person name="Arakawa K."/>
        </authorList>
    </citation>
    <scope>NUCLEOTIDE SEQUENCE</scope>
</reference>
<proteinExistence type="predicted"/>